<protein>
    <submittedName>
        <fullName evidence="2">Uncharacterized protein</fullName>
    </submittedName>
</protein>
<feature type="compositionally biased region" description="Polar residues" evidence="1">
    <location>
        <begin position="15"/>
        <end position="25"/>
    </location>
</feature>
<dbReference type="AlphaFoldDB" id="Q2SPZ3"/>
<accession>Q2SPZ3</accession>
<proteinExistence type="predicted"/>
<evidence type="ECO:0000313" key="2">
    <source>
        <dbReference type="EMBL" id="ABC27281.1"/>
    </source>
</evidence>
<dbReference type="KEGG" id="hch:HCH_00370"/>
<gene>
    <name evidence="2" type="ordered locus">HCH_00370</name>
</gene>
<dbReference type="eggNOG" id="COG3501">
    <property type="taxonomic scope" value="Bacteria"/>
</dbReference>
<organism evidence="2 3">
    <name type="scientific">Hahella chejuensis (strain KCTC 2396)</name>
    <dbReference type="NCBI Taxonomy" id="349521"/>
    <lineage>
        <taxon>Bacteria</taxon>
        <taxon>Pseudomonadati</taxon>
        <taxon>Pseudomonadota</taxon>
        <taxon>Gammaproteobacteria</taxon>
        <taxon>Oceanospirillales</taxon>
        <taxon>Hahellaceae</taxon>
        <taxon>Hahella</taxon>
    </lineage>
</organism>
<evidence type="ECO:0000313" key="3">
    <source>
        <dbReference type="Proteomes" id="UP000000238"/>
    </source>
</evidence>
<feature type="region of interest" description="Disordered" evidence="1">
    <location>
        <begin position="1"/>
        <end position="25"/>
    </location>
</feature>
<reference evidence="2 3" key="1">
    <citation type="journal article" date="2005" name="Nucleic Acids Res.">
        <title>Genomic blueprint of Hahella chejuensis, a marine microbe producing an algicidal agent.</title>
        <authorList>
            <person name="Jeong H."/>
            <person name="Yim J.H."/>
            <person name="Lee C."/>
            <person name="Choi S.-H."/>
            <person name="Park Y.K."/>
            <person name="Yoon S.H."/>
            <person name="Hur C.-G."/>
            <person name="Kang H.-Y."/>
            <person name="Kim D."/>
            <person name="Lee H.H."/>
            <person name="Park K.H."/>
            <person name="Park S.-H."/>
            <person name="Park H.-S."/>
            <person name="Lee H.K."/>
            <person name="Oh T.K."/>
            <person name="Kim J.F."/>
        </authorList>
    </citation>
    <scope>NUCLEOTIDE SEQUENCE [LARGE SCALE GENOMIC DNA]</scope>
    <source>
        <strain evidence="2 3">KCTC 2396</strain>
    </source>
</reference>
<dbReference type="EMBL" id="CP000155">
    <property type="protein sequence ID" value="ABC27281.1"/>
    <property type="molecule type" value="Genomic_DNA"/>
</dbReference>
<dbReference type="Proteomes" id="UP000000238">
    <property type="component" value="Chromosome"/>
</dbReference>
<keyword evidence="3" id="KW-1185">Reference proteome</keyword>
<dbReference type="HOGENOM" id="CLU_2464726_0_0_6"/>
<sequence length="88" mass="9457">MGGSRSATIKESDKQTNANKTITVQGRHTDIASAARKIHAPAMGGGGVDVLQVIADLIGVVQEWGLRRRFIPMTKAAFHQVMTISKPM</sequence>
<name>Q2SPZ3_HAHCH</name>
<dbReference type="STRING" id="349521.HCH_00370"/>
<evidence type="ECO:0000256" key="1">
    <source>
        <dbReference type="SAM" id="MobiDB-lite"/>
    </source>
</evidence>